<dbReference type="OrthoDB" id="5820839at2759"/>
<proteinExistence type="predicted"/>
<dbReference type="Proteomes" id="UP000494206">
    <property type="component" value="Unassembled WGS sequence"/>
</dbReference>
<sequence length="273" mass="29969">MPPRSTIAIPRRRAPRYNRHGNYTKRQLVVAAAAQSPPIVEARRVAAVQSAPSSSSPPAMSQRRNSFEAFASLDAAIAGMVDTVHQMAQIMQNVPGGAPCPSTSSIEQAVFLSQTFDAVQPLMARLQEDVAMGMQLFGTPELPSRELLVGAAARLENYGENLLTKFTNDTMPTSWVDMNRRWKVFSLCDRHVMGYMRMLTAQSPTSLPIFPARLHTGNTYVLLGEHGAYFIGEEFLCRAPIPTPGAGHQNVNAVHQNEGLWQEASDTDDEESD</sequence>
<organism evidence="1 2">
    <name type="scientific">Caenorhabditis bovis</name>
    <dbReference type="NCBI Taxonomy" id="2654633"/>
    <lineage>
        <taxon>Eukaryota</taxon>
        <taxon>Metazoa</taxon>
        <taxon>Ecdysozoa</taxon>
        <taxon>Nematoda</taxon>
        <taxon>Chromadorea</taxon>
        <taxon>Rhabditida</taxon>
        <taxon>Rhabditina</taxon>
        <taxon>Rhabditomorpha</taxon>
        <taxon>Rhabditoidea</taxon>
        <taxon>Rhabditidae</taxon>
        <taxon>Peloderinae</taxon>
        <taxon>Caenorhabditis</taxon>
    </lineage>
</organism>
<reference evidence="1 2" key="1">
    <citation type="submission" date="2020-04" db="EMBL/GenBank/DDBJ databases">
        <authorList>
            <person name="Laetsch R D."/>
            <person name="Stevens L."/>
            <person name="Kumar S."/>
            <person name="Blaxter L. M."/>
        </authorList>
    </citation>
    <scope>NUCLEOTIDE SEQUENCE [LARGE SCALE GENOMIC DNA]</scope>
</reference>
<accession>A0A8S1EKN1</accession>
<name>A0A8S1EKN1_9PELO</name>
<evidence type="ECO:0000313" key="2">
    <source>
        <dbReference type="Proteomes" id="UP000494206"/>
    </source>
</evidence>
<dbReference type="EMBL" id="CADEPM010000003">
    <property type="protein sequence ID" value="CAB3402630.1"/>
    <property type="molecule type" value="Genomic_DNA"/>
</dbReference>
<protein>
    <submittedName>
        <fullName evidence="1">Uncharacterized protein</fullName>
    </submittedName>
</protein>
<evidence type="ECO:0000313" key="1">
    <source>
        <dbReference type="EMBL" id="CAB3402630.1"/>
    </source>
</evidence>
<dbReference type="AlphaFoldDB" id="A0A8S1EKN1"/>
<keyword evidence="2" id="KW-1185">Reference proteome</keyword>
<gene>
    <name evidence="1" type="ORF">CBOVIS_LOCUS5224</name>
</gene>
<comment type="caution">
    <text evidence="1">The sequence shown here is derived from an EMBL/GenBank/DDBJ whole genome shotgun (WGS) entry which is preliminary data.</text>
</comment>